<keyword evidence="2" id="KW-1185">Reference proteome</keyword>
<proteinExistence type="predicted"/>
<dbReference type="EMBL" id="CAVNYO010000414">
    <property type="protein sequence ID" value="CAK5276921.1"/>
    <property type="molecule type" value="Genomic_DNA"/>
</dbReference>
<organism evidence="1 2">
    <name type="scientific">Mycena citricolor</name>
    <dbReference type="NCBI Taxonomy" id="2018698"/>
    <lineage>
        <taxon>Eukaryota</taxon>
        <taxon>Fungi</taxon>
        <taxon>Dikarya</taxon>
        <taxon>Basidiomycota</taxon>
        <taxon>Agaricomycotina</taxon>
        <taxon>Agaricomycetes</taxon>
        <taxon>Agaricomycetidae</taxon>
        <taxon>Agaricales</taxon>
        <taxon>Marasmiineae</taxon>
        <taxon>Mycenaceae</taxon>
        <taxon>Mycena</taxon>
    </lineage>
</organism>
<evidence type="ECO:0000313" key="1">
    <source>
        <dbReference type="EMBL" id="CAK5276921.1"/>
    </source>
</evidence>
<evidence type="ECO:0000313" key="2">
    <source>
        <dbReference type="Proteomes" id="UP001295794"/>
    </source>
</evidence>
<accession>A0AAD2HJ66</accession>
<name>A0AAD2HJ66_9AGAR</name>
<protein>
    <submittedName>
        <fullName evidence="1">Uncharacterized protein</fullName>
    </submittedName>
</protein>
<reference evidence="1" key="1">
    <citation type="submission" date="2023-11" db="EMBL/GenBank/DDBJ databases">
        <authorList>
            <person name="De Vega J J."/>
            <person name="De Vega J J."/>
        </authorList>
    </citation>
    <scope>NUCLEOTIDE SEQUENCE</scope>
</reference>
<dbReference type="AlphaFoldDB" id="A0AAD2HJ66"/>
<dbReference type="Proteomes" id="UP001295794">
    <property type="component" value="Unassembled WGS sequence"/>
</dbReference>
<comment type="caution">
    <text evidence="1">The sequence shown here is derived from an EMBL/GenBank/DDBJ whole genome shotgun (WGS) entry which is preliminary data.</text>
</comment>
<gene>
    <name evidence="1" type="ORF">MYCIT1_LOCUS25584</name>
</gene>
<sequence>MYSVEISTQKAGGSTKILFSRPFLSVFTQQRVIYDSVMDIFRPCVPKEEYRRVKFVTLDRLDPLIRREPDLNLTR</sequence>